<dbReference type="GO" id="GO:0005829">
    <property type="term" value="C:cytosol"/>
    <property type="evidence" value="ECO:0007669"/>
    <property type="project" value="TreeGrafter"/>
</dbReference>
<dbReference type="Pfam" id="PF04424">
    <property type="entry name" value="MINDY_DUB"/>
    <property type="match status" value="1"/>
</dbReference>
<dbReference type="PANTHER" id="PTHR18063">
    <property type="entry name" value="NF-E2 INDUCIBLE PROTEIN"/>
    <property type="match status" value="1"/>
</dbReference>
<dbReference type="Proteomes" id="UP000054217">
    <property type="component" value="Unassembled WGS sequence"/>
</dbReference>
<reference evidence="4" key="2">
    <citation type="submission" date="2015-01" db="EMBL/GenBank/DDBJ databases">
        <title>Evolutionary Origins and Diversification of the Mycorrhizal Mutualists.</title>
        <authorList>
            <consortium name="DOE Joint Genome Institute"/>
            <consortium name="Mycorrhizal Genomics Consortium"/>
            <person name="Kohler A."/>
            <person name="Kuo A."/>
            <person name="Nagy L.G."/>
            <person name="Floudas D."/>
            <person name="Copeland A."/>
            <person name="Barry K.W."/>
            <person name="Cichocki N."/>
            <person name="Veneault-Fourrey C."/>
            <person name="LaButti K."/>
            <person name="Lindquist E.A."/>
            <person name="Lipzen A."/>
            <person name="Lundell T."/>
            <person name="Morin E."/>
            <person name="Murat C."/>
            <person name="Riley R."/>
            <person name="Ohm R."/>
            <person name="Sun H."/>
            <person name="Tunlid A."/>
            <person name="Henrissat B."/>
            <person name="Grigoriev I.V."/>
            <person name="Hibbett D.S."/>
            <person name="Martin F."/>
        </authorList>
    </citation>
    <scope>NUCLEOTIDE SEQUENCE [LARGE SCALE GENOMIC DNA]</scope>
    <source>
        <strain evidence="4">Marx 270</strain>
    </source>
</reference>
<dbReference type="InParanoid" id="A0A0C3KZM7"/>
<dbReference type="AlphaFoldDB" id="A0A0C3KZM7"/>
<dbReference type="InterPro" id="IPR007518">
    <property type="entry name" value="MINDY"/>
</dbReference>
<dbReference type="GO" id="GO:0004843">
    <property type="term" value="F:cysteine-type deubiquitinase activity"/>
    <property type="evidence" value="ECO:0007669"/>
    <property type="project" value="InterPro"/>
</dbReference>
<proteinExistence type="predicted"/>
<evidence type="ECO:0000313" key="4">
    <source>
        <dbReference type="Proteomes" id="UP000054217"/>
    </source>
</evidence>
<sequence>MSERVEASSLRSSRADVWDLKEITFGTGERRRKVKIITQNFNGPCSFIAICNILILRGDIQIQPYERTSVSYEFLSQLVGEYLLLSCTDPDIDISAALSVMPTTTKGLDLNPQFTAVDSFRPGEGGGELQLFSKAGIRLLHGWVVDPESPAASVLSRVSDYDSAVTLIADADHITKGKLLHSDVFDDSNVPGPSRSDTLPSNTAGPSSLAAGASSQSSTEPSNQFQFEPRSPSEAYSEQDRQKIESALVAQGFLDSTQSQLTYYGLFQLATAVEPGSLVALFRNSHLSVLHKPEGEDSALYTLVTDNVFLHESSVVWERLEDVDGGWSTFVDCDFVKSSPVGGDFAGQTAEAAARAYEVAAGVGDPADHELARRLQAEEDARARQLYLQRERQRAERQRSQANPIGDGESRKTKKAKDKCIIM</sequence>
<dbReference type="PANTHER" id="PTHR18063:SF6">
    <property type="entry name" value="UBIQUITIN CARBOXYL-TERMINAL HYDROLASE"/>
    <property type="match status" value="1"/>
</dbReference>
<feature type="compositionally biased region" description="Basic and acidic residues" evidence="1">
    <location>
        <begin position="386"/>
        <end position="399"/>
    </location>
</feature>
<organism evidence="3 4">
    <name type="scientific">Pisolithus tinctorius Marx 270</name>
    <dbReference type="NCBI Taxonomy" id="870435"/>
    <lineage>
        <taxon>Eukaryota</taxon>
        <taxon>Fungi</taxon>
        <taxon>Dikarya</taxon>
        <taxon>Basidiomycota</taxon>
        <taxon>Agaricomycotina</taxon>
        <taxon>Agaricomycetes</taxon>
        <taxon>Agaricomycetidae</taxon>
        <taxon>Boletales</taxon>
        <taxon>Sclerodermatineae</taxon>
        <taxon>Pisolithaceae</taxon>
        <taxon>Pisolithus</taxon>
    </lineage>
</organism>
<name>A0A0C3KZM7_PISTI</name>
<feature type="domain" description="MINDY deubiquitinase" evidence="2">
    <location>
        <begin position="17"/>
        <end position="335"/>
    </location>
</feature>
<feature type="region of interest" description="Disordered" evidence="1">
    <location>
        <begin position="186"/>
        <end position="240"/>
    </location>
</feature>
<dbReference type="STRING" id="870435.A0A0C3KZM7"/>
<dbReference type="GO" id="GO:1990380">
    <property type="term" value="F:K48-linked deubiquitinase activity"/>
    <property type="evidence" value="ECO:0007669"/>
    <property type="project" value="InterPro"/>
</dbReference>
<dbReference type="EMBL" id="KN831944">
    <property type="protein sequence ID" value="KIO14942.1"/>
    <property type="molecule type" value="Genomic_DNA"/>
</dbReference>
<keyword evidence="4" id="KW-1185">Reference proteome</keyword>
<dbReference type="FunCoup" id="A0A0C3KZM7">
    <property type="interactions" value="19"/>
</dbReference>
<evidence type="ECO:0000313" key="3">
    <source>
        <dbReference type="EMBL" id="KIO14942.1"/>
    </source>
</evidence>
<protein>
    <recommendedName>
        <fullName evidence="2">MINDY deubiquitinase domain-containing protein</fullName>
    </recommendedName>
</protein>
<feature type="compositionally biased region" description="Low complexity" evidence="1">
    <location>
        <begin position="204"/>
        <end position="218"/>
    </location>
</feature>
<gene>
    <name evidence="3" type="ORF">M404DRAFT_5955</name>
</gene>
<dbReference type="InterPro" id="IPR033979">
    <property type="entry name" value="MINDY_domain"/>
</dbReference>
<dbReference type="OrthoDB" id="10261212at2759"/>
<feature type="region of interest" description="Disordered" evidence="1">
    <location>
        <begin position="386"/>
        <end position="423"/>
    </location>
</feature>
<reference evidence="3 4" key="1">
    <citation type="submission" date="2014-04" db="EMBL/GenBank/DDBJ databases">
        <authorList>
            <consortium name="DOE Joint Genome Institute"/>
            <person name="Kuo A."/>
            <person name="Kohler A."/>
            <person name="Costa M.D."/>
            <person name="Nagy L.G."/>
            <person name="Floudas D."/>
            <person name="Copeland A."/>
            <person name="Barry K.W."/>
            <person name="Cichocki N."/>
            <person name="Veneault-Fourrey C."/>
            <person name="LaButti K."/>
            <person name="Lindquist E.A."/>
            <person name="Lipzen A."/>
            <person name="Lundell T."/>
            <person name="Morin E."/>
            <person name="Murat C."/>
            <person name="Sun H."/>
            <person name="Tunlid A."/>
            <person name="Henrissat B."/>
            <person name="Grigoriev I.V."/>
            <person name="Hibbett D.S."/>
            <person name="Martin F."/>
            <person name="Nordberg H.P."/>
            <person name="Cantor M.N."/>
            <person name="Hua S.X."/>
        </authorList>
    </citation>
    <scope>NUCLEOTIDE SEQUENCE [LARGE SCALE GENOMIC DNA]</scope>
    <source>
        <strain evidence="3 4">Marx 270</strain>
    </source>
</reference>
<accession>A0A0C3KZM7</accession>
<dbReference type="GO" id="GO:0016807">
    <property type="term" value="F:cysteine-type carboxypeptidase activity"/>
    <property type="evidence" value="ECO:0007669"/>
    <property type="project" value="TreeGrafter"/>
</dbReference>
<dbReference type="HOGENOM" id="CLU_022566_1_1_1"/>
<evidence type="ECO:0000256" key="1">
    <source>
        <dbReference type="SAM" id="MobiDB-lite"/>
    </source>
</evidence>
<evidence type="ECO:0000259" key="2">
    <source>
        <dbReference type="Pfam" id="PF04424"/>
    </source>
</evidence>
<dbReference type="GO" id="GO:0071944">
    <property type="term" value="C:cell periphery"/>
    <property type="evidence" value="ECO:0007669"/>
    <property type="project" value="TreeGrafter"/>
</dbReference>
<dbReference type="GO" id="GO:0071108">
    <property type="term" value="P:protein K48-linked deubiquitination"/>
    <property type="evidence" value="ECO:0007669"/>
    <property type="project" value="TreeGrafter"/>
</dbReference>